<accession>A0A087AJY2</accession>
<feature type="region of interest" description="Disordered" evidence="1">
    <location>
        <begin position="1"/>
        <end position="46"/>
    </location>
</feature>
<proteinExistence type="predicted"/>
<feature type="compositionally biased region" description="Polar residues" evidence="1">
    <location>
        <begin position="195"/>
        <end position="218"/>
    </location>
</feature>
<reference evidence="2 3" key="1">
    <citation type="submission" date="2014-03" db="EMBL/GenBank/DDBJ databases">
        <title>Genomics of Bifidobacteria.</title>
        <authorList>
            <person name="Ventura M."/>
            <person name="Milani C."/>
            <person name="Lugli G.A."/>
        </authorList>
    </citation>
    <scope>NUCLEOTIDE SEQUENCE [LARGE SCALE GENOMIC DNA]</scope>
    <source>
        <strain evidence="2 3">LMG 11596</strain>
    </source>
</reference>
<evidence type="ECO:0000313" key="2">
    <source>
        <dbReference type="EMBL" id="KFI59082.1"/>
    </source>
</evidence>
<feature type="compositionally biased region" description="Low complexity" evidence="1">
    <location>
        <begin position="22"/>
        <end position="39"/>
    </location>
</feature>
<sequence>MTTLNDDLTNDSNASPHAEPVQAANSASRASATAQTPPADSAITQDTPVIQSSADFSTPDDALNTEEFASTTITASTSATDPASSEQDLLSFEQEINTILATGALDETLRVIDAEGVAQVLPVLDSEPIAHLLDGLEEIGGKGNVFVRTSRGIAVLSVMEYSPEDQPWNSAELEEHIKETAETTVDNNADTDNTGETFSATVTAFTDTASDTANSDQAGDTDEQ</sequence>
<keyword evidence="3" id="KW-1185">Reference proteome</keyword>
<protein>
    <submittedName>
        <fullName evidence="2">Uncharacterized protein</fullName>
    </submittedName>
</protein>
<dbReference type="EMBL" id="JGYW01000004">
    <property type="protein sequence ID" value="KFI59082.1"/>
    <property type="molecule type" value="Genomic_DNA"/>
</dbReference>
<gene>
    <name evidence="2" type="ORF">BGLCM_0666</name>
</gene>
<dbReference type="RefSeq" id="WP_420796144.1">
    <property type="nucleotide sequence ID" value="NZ_JGYW01000004.1"/>
</dbReference>
<name>A0A087AJY2_9BIFI</name>
<dbReference type="Proteomes" id="UP000029074">
    <property type="component" value="Unassembled WGS sequence"/>
</dbReference>
<organism evidence="2 3">
    <name type="scientific">Bifidobacterium gallicum DSM 20093 = LMG 11596</name>
    <dbReference type="NCBI Taxonomy" id="561180"/>
    <lineage>
        <taxon>Bacteria</taxon>
        <taxon>Bacillati</taxon>
        <taxon>Actinomycetota</taxon>
        <taxon>Actinomycetes</taxon>
        <taxon>Bifidobacteriales</taxon>
        <taxon>Bifidobacteriaceae</taxon>
        <taxon>Bifidobacterium</taxon>
    </lineage>
</organism>
<feature type="region of interest" description="Disordered" evidence="1">
    <location>
        <begin position="183"/>
        <end position="224"/>
    </location>
</feature>
<comment type="caution">
    <text evidence="2">The sequence shown here is derived from an EMBL/GenBank/DDBJ whole genome shotgun (WGS) entry which is preliminary data.</text>
</comment>
<feature type="compositionally biased region" description="Low complexity" evidence="1">
    <location>
        <begin position="183"/>
        <end position="194"/>
    </location>
</feature>
<feature type="compositionally biased region" description="Polar residues" evidence="1">
    <location>
        <begin position="1"/>
        <end position="15"/>
    </location>
</feature>
<evidence type="ECO:0000256" key="1">
    <source>
        <dbReference type="SAM" id="MobiDB-lite"/>
    </source>
</evidence>
<dbReference type="AlphaFoldDB" id="A0A087AJY2"/>
<evidence type="ECO:0000313" key="3">
    <source>
        <dbReference type="Proteomes" id="UP000029074"/>
    </source>
</evidence>